<keyword evidence="2" id="KW-1185">Reference proteome</keyword>
<proteinExistence type="predicted"/>
<dbReference type="KEGG" id="bdw:94334888"/>
<reference evidence="1" key="1">
    <citation type="journal article" date="2023" name="Nat. Microbiol.">
        <title>Babesia duncani multi-omics identifies virulence factors and drug targets.</title>
        <authorList>
            <person name="Singh P."/>
            <person name="Lonardi S."/>
            <person name="Liang Q."/>
            <person name="Vydyam P."/>
            <person name="Khabirova E."/>
            <person name="Fang T."/>
            <person name="Gihaz S."/>
            <person name="Thekkiniath J."/>
            <person name="Munshi M."/>
            <person name="Abel S."/>
            <person name="Ciampossin L."/>
            <person name="Batugedara G."/>
            <person name="Gupta M."/>
            <person name="Lu X.M."/>
            <person name="Lenz T."/>
            <person name="Chakravarty S."/>
            <person name="Cornillot E."/>
            <person name="Hu Y."/>
            <person name="Ma W."/>
            <person name="Gonzalez L.M."/>
            <person name="Sanchez S."/>
            <person name="Estrada K."/>
            <person name="Sanchez-Flores A."/>
            <person name="Montero E."/>
            <person name="Harb O.S."/>
            <person name="Le Roch K.G."/>
            <person name="Mamoun C.B."/>
        </authorList>
    </citation>
    <scope>NUCLEOTIDE SEQUENCE</scope>
    <source>
        <strain evidence="1">WA1</strain>
    </source>
</reference>
<organism evidence="1 2">
    <name type="scientific">Babesia duncani</name>
    <dbReference type="NCBI Taxonomy" id="323732"/>
    <lineage>
        <taxon>Eukaryota</taxon>
        <taxon>Sar</taxon>
        <taxon>Alveolata</taxon>
        <taxon>Apicomplexa</taxon>
        <taxon>Aconoidasida</taxon>
        <taxon>Piroplasmida</taxon>
        <taxon>Babesiidae</taxon>
        <taxon>Babesia</taxon>
    </lineage>
</organism>
<evidence type="ECO:0000313" key="1">
    <source>
        <dbReference type="EMBL" id="KAK2197588.1"/>
    </source>
</evidence>
<sequence length="147" mass="16976">MITNIKSNIVESCEIEIDEIHGILSLDYVPIMYIVVTELNRVDIRLVSFHMLQQQLLELLNFASDLVHVNTMLLKCDSVLYMIEPLVNLDKYRRLTGHAQTPIFDNMHMSWNCSVESNNTELFGGDLHIFTVIILRYATSLLFTVML</sequence>
<protein>
    <submittedName>
        <fullName evidence="1">Uncharacterized protein</fullName>
    </submittedName>
</protein>
<dbReference type="GeneID" id="94334888"/>
<dbReference type="EMBL" id="JALLKP010000001">
    <property type="protein sequence ID" value="KAK2197588.1"/>
    <property type="molecule type" value="Genomic_DNA"/>
</dbReference>
<accession>A0AAD9UPY6</accession>
<dbReference type="AlphaFoldDB" id="A0AAD9UPY6"/>
<comment type="caution">
    <text evidence="1">The sequence shown here is derived from an EMBL/GenBank/DDBJ whole genome shotgun (WGS) entry which is preliminary data.</text>
</comment>
<gene>
    <name evidence="1" type="ORF">BdWA1_000590</name>
</gene>
<name>A0AAD9UPY6_9APIC</name>
<dbReference type="Proteomes" id="UP001214638">
    <property type="component" value="Unassembled WGS sequence"/>
</dbReference>
<dbReference type="RefSeq" id="XP_067804430.1">
    <property type="nucleotide sequence ID" value="XM_067945639.1"/>
</dbReference>
<evidence type="ECO:0000313" key="2">
    <source>
        <dbReference type="Proteomes" id="UP001214638"/>
    </source>
</evidence>